<gene>
    <name evidence="3" type="ORF">UFOPK1493_02474</name>
</gene>
<dbReference type="PANTHER" id="PTHR28055">
    <property type="entry name" value="ALTERED INHERITANCE OF MITOCHONDRIA PROTEIN 41, MITOCHONDRIAL"/>
    <property type="match status" value="1"/>
</dbReference>
<dbReference type="PANTHER" id="PTHR28055:SF1">
    <property type="entry name" value="ALTERED INHERITANCE OF MITOCHONDRIA PROTEIN 41, MITOCHONDRIAL"/>
    <property type="match status" value="1"/>
</dbReference>
<sequence length="242" mass="24959">MDHLPAIEPRATERRFAQAIERHGLRGFVLAVTGVSVVLSLLFAMPAMLVTGSRLADLVIAGVVAARAAHDASRGAGTRPTPTSGRDPKPAVPAPCTGVGSSAFEEGTHMDDATDPVGHARGAAAFRQHLRGALTAAMKARDQVRVSALRAGIAAIDDAESVDTTHEPASVRHAGGIAGASAGLGATEAARRELSADQVAVVVRTQVDERLAAAEEYERAGAPEQAARLRQEAEVLAAFLTG</sequence>
<evidence type="ECO:0000256" key="1">
    <source>
        <dbReference type="SAM" id="MobiDB-lite"/>
    </source>
</evidence>
<organism evidence="3">
    <name type="scientific">freshwater metagenome</name>
    <dbReference type="NCBI Taxonomy" id="449393"/>
    <lineage>
        <taxon>unclassified sequences</taxon>
        <taxon>metagenomes</taxon>
        <taxon>ecological metagenomes</taxon>
    </lineage>
</organism>
<keyword evidence="2" id="KW-1133">Transmembrane helix</keyword>
<feature type="region of interest" description="Disordered" evidence="1">
    <location>
        <begin position="70"/>
        <end position="111"/>
    </location>
</feature>
<feature type="transmembrane region" description="Helical" evidence="2">
    <location>
        <begin position="28"/>
        <end position="49"/>
    </location>
</feature>
<dbReference type="InterPro" id="IPR019004">
    <property type="entry name" value="YqeY/Aim41"/>
</dbReference>
<keyword evidence="2" id="KW-0812">Transmembrane</keyword>
<dbReference type="Gene3D" id="1.10.1510.10">
    <property type="entry name" value="Uncharacterised protein YqeY/AIM41 PF09424, N-terminal domain"/>
    <property type="match status" value="1"/>
</dbReference>
<dbReference type="AlphaFoldDB" id="A0A6J6EA74"/>
<evidence type="ECO:0000313" key="3">
    <source>
        <dbReference type="EMBL" id="CAB4572214.1"/>
    </source>
</evidence>
<evidence type="ECO:0000256" key="2">
    <source>
        <dbReference type="SAM" id="Phobius"/>
    </source>
</evidence>
<dbReference type="InterPro" id="IPR042184">
    <property type="entry name" value="YqeY/Aim41_N"/>
</dbReference>
<dbReference type="EMBL" id="CAEZSR010000102">
    <property type="protein sequence ID" value="CAB4572214.1"/>
    <property type="molecule type" value="Genomic_DNA"/>
</dbReference>
<keyword evidence="2" id="KW-0472">Membrane</keyword>
<reference evidence="3" key="1">
    <citation type="submission" date="2020-05" db="EMBL/GenBank/DDBJ databases">
        <authorList>
            <person name="Chiriac C."/>
            <person name="Salcher M."/>
            <person name="Ghai R."/>
            <person name="Kavagutti S V."/>
        </authorList>
    </citation>
    <scope>NUCLEOTIDE SEQUENCE</scope>
</reference>
<name>A0A6J6EA74_9ZZZZ</name>
<accession>A0A6J6EA74</accession>
<protein>
    <submittedName>
        <fullName evidence="3">Unannotated protein</fullName>
    </submittedName>
</protein>
<proteinExistence type="predicted"/>